<keyword evidence="3" id="KW-1185">Reference proteome</keyword>
<dbReference type="InterPro" id="IPR027417">
    <property type="entry name" value="P-loop_NTPase"/>
</dbReference>
<organism evidence="2 3">
    <name type="scientific">Bacillus mesophilum</name>
    <dbReference type="NCBI Taxonomy" id="1071718"/>
    <lineage>
        <taxon>Bacteria</taxon>
        <taxon>Bacillati</taxon>
        <taxon>Bacillota</taxon>
        <taxon>Bacilli</taxon>
        <taxon>Bacillales</taxon>
        <taxon>Bacillaceae</taxon>
        <taxon>Bacillus</taxon>
    </lineage>
</organism>
<dbReference type="AlphaFoldDB" id="A0A7V7RMG2"/>
<comment type="caution">
    <text evidence="2">The sequence shown here is derived from an EMBL/GenBank/DDBJ whole genome shotgun (WGS) entry which is preliminary data.</text>
</comment>
<evidence type="ECO:0000313" key="2">
    <source>
        <dbReference type="EMBL" id="KAB2332613.1"/>
    </source>
</evidence>
<dbReference type="SUPFAM" id="SSF52540">
    <property type="entry name" value="P-loop containing nucleoside triphosphate hydrolases"/>
    <property type="match status" value="1"/>
</dbReference>
<accession>A0A7V7RMG2</accession>
<gene>
    <name evidence="2" type="ORF">F7732_11005</name>
</gene>
<sequence length="633" mass="74420">MNYIWDSAYVNRWSWAKKAEFEFKQNLQKLDIDELLLKEELTEITIGVYGPTQVGKTTLILRLLGVRQDSIETISGWLRGKREQGHSATVTATEYKRSKDNFFHLFTKESGWKKNLTGEELEQALYDVRAQVEEWGEVSTDQMIIEIASSFFEETLPPVNLNFIDLPGIQSAEKAEQKQVQECVKRWLPLCEITLLVDDATLINSYAQIEDKNVKDWMIELDRFRIIPTHALSLESLLLDLNGEIGVEPVRHYYATELSRSLNWTLDAQELSSILYPIDIGRTLESMKSSNEGLYKRVYPMMEEILQELRDDLCSQKPEALHFKHLASIYSKAEKHKHVELEQINSKLTEIEEEISKQQKFIRRLLNTHSRKLNEKIALADDQSEIIEQVKEVLDKINAFDWESDLEDKFENPEIKKAKRASEVNSVASSFRFDWELKVEQTINSIKKIVYGTQYKDEIKPPVVNESIYFIDKVWDFYVFQGKYDDDLHYVKETARWWITELIQQVISLVEDVISTFEKEVKKEERKIKLQETKQLQELSAEEDKLQKLVDWKEEVKQHLNQTDREWQQELEYCQTLEYFFKKNAVSHYQSLKTMLKQGSTKSKWKAQHLLFLLHKDSELVLTYLKGKELGSK</sequence>
<dbReference type="OrthoDB" id="6940959at2"/>
<reference evidence="2 3" key="1">
    <citation type="journal article" date="2014" name="Arch. Microbiol.">
        <title>Bacillus mesophilum sp. nov., strain IITR-54T, a novel 4-chlorobiphenyl dechlorinating bacterium.</title>
        <authorList>
            <person name="Manickam N."/>
            <person name="Singh N.K."/>
            <person name="Bajaj A."/>
            <person name="Kumar R.M."/>
            <person name="Kaur G."/>
            <person name="Kaur N."/>
            <person name="Bala M."/>
            <person name="Kumar A."/>
            <person name="Mayilraj S."/>
        </authorList>
    </citation>
    <scope>NUCLEOTIDE SEQUENCE [LARGE SCALE GENOMIC DNA]</scope>
    <source>
        <strain evidence="2 3">IITR-54</strain>
    </source>
</reference>
<dbReference type="Proteomes" id="UP000441354">
    <property type="component" value="Unassembled WGS sequence"/>
</dbReference>
<keyword evidence="1" id="KW-0175">Coiled coil</keyword>
<evidence type="ECO:0000256" key="1">
    <source>
        <dbReference type="SAM" id="Coils"/>
    </source>
</evidence>
<protein>
    <submittedName>
        <fullName evidence="2">Uncharacterized protein</fullName>
    </submittedName>
</protein>
<feature type="coiled-coil region" evidence="1">
    <location>
        <begin position="507"/>
        <end position="549"/>
    </location>
</feature>
<dbReference type="Gene3D" id="3.40.50.300">
    <property type="entry name" value="P-loop containing nucleotide triphosphate hydrolases"/>
    <property type="match status" value="1"/>
</dbReference>
<name>A0A7V7RMG2_9BACI</name>
<dbReference type="EMBL" id="WBOT01000003">
    <property type="protein sequence ID" value="KAB2332613.1"/>
    <property type="molecule type" value="Genomic_DNA"/>
</dbReference>
<evidence type="ECO:0000313" key="3">
    <source>
        <dbReference type="Proteomes" id="UP000441354"/>
    </source>
</evidence>
<proteinExistence type="predicted"/>
<dbReference type="RefSeq" id="WP_151573912.1">
    <property type="nucleotide sequence ID" value="NZ_WBOT01000003.1"/>
</dbReference>